<protein>
    <recommendedName>
        <fullName evidence="4">Glutamate-1-semialdehyde 2,1-aminomutase</fullName>
    </recommendedName>
</protein>
<dbReference type="GO" id="GO:0008483">
    <property type="term" value="F:transaminase activity"/>
    <property type="evidence" value="ECO:0007669"/>
    <property type="project" value="InterPro"/>
</dbReference>
<accession>A0A150J768</accession>
<dbReference type="Gene3D" id="3.90.1150.10">
    <property type="entry name" value="Aspartate Aminotransferase, domain 1"/>
    <property type="match status" value="1"/>
</dbReference>
<evidence type="ECO:0000256" key="1">
    <source>
        <dbReference type="ARBA" id="ARBA00008954"/>
    </source>
</evidence>
<dbReference type="Pfam" id="PF00202">
    <property type="entry name" value="Aminotran_3"/>
    <property type="match status" value="1"/>
</dbReference>
<dbReference type="PANTHER" id="PTHR43094">
    <property type="entry name" value="AMINOTRANSFERASE"/>
    <property type="match status" value="1"/>
</dbReference>
<gene>
    <name evidence="2" type="ORF">AMQ22_00410</name>
</gene>
<evidence type="ECO:0008006" key="4">
    <source>
        <dbReference type="Google" id="ProtNLM"/>
    </source>
</evidence>
<comment type="similarity">
    <text evidence="1">Belongs to the class-III pyridoxal-phosphate-dependent aminotransferase family.</text>
</comment>
<reference evidence="2 3" key="1">
    <citation type="journal article" date="2016" name="ISME J.">
        <title>Chasing the elusive Euryarchaeota class WSA2: genomes reveal a uniquely fastidious methyl-reducing methanogen.</title>
        <authorList>
            <person name="Nobu M.K."/>
            <person name="Narihiro T."/>
            <person name="Kuroda K."/>
            <person name="Mei R."/>
            <person name="Liu W.T."/>
        </authorList>
    </citation>
    <scope>NUCLEOTIDE SEQUENCE [LARGE SCALE GENOMIC DNA]</scope>
    <source>
        <strain evidence="2">U1lsi0528_Bin055</strain>
    </source>
</reference>
<evidence type="ECO:0000313" key="3">
    <source>
        <dbReference type="Proteomes" id="UP000075398"/>
    </source>
</evidence>
<dbReference type="GO" id="GO:0030170">
    <property type="term" value="F:pyridoxal phosphate binding"/>
    <property type="evidence" value="ECO:0007669"/>
    <property type="project" value="InterPro"/>
</dbReference>
<dbReference type="STRING" id="1705564.APG08_01133"/>
<dbReference type="InterPro" id="IPR005814">
    <property type="entry name" value="Aminotrans_3"/>
</dbReference>
<name>A0A150J768_9EURY</name>
<dbReference type="EMBL" id="LNGC01000010">
    <property type="protein sequence ID" value="KYC53103.1"/>
    <property type="molecule type" value="Genomic_DNA"/>
</dbReference>
<proteinExistence type="inferred from homology"/>
<sequence>MKKNKLVENAAKMEKVMEKRLNEIKADHKSVGDVRGKGLFWGIELIKNTQTKEQAGTREEKFMRGHAPIPAKVTGECMKNGVFFLQMVSTLLFAPPLSINEQQINEALDVVDKALEISDKEVVK</sequence>
<dbReference type="InterPro" id="IPR015424">
    <property type="entry name" value="PyrdxlP-dep_Trfase"/>
</dbReference>
<dbReference type="InterPro" id="IPR015422">
    <property type="entry name" value="PyrdxlP-dep_Trfase_small"/>
</dbReference>
<dbReference type="Proteomes" id="UP000075398">
    <property type="component" value="Unassembled WGS sequence"/>
</dbReference>
<comment type="caution">
    <text evidence="2">The sequence shown here is derived from an EMBL/GenBank/DDBJ whole genome shotgun (WGS) entry which is preliminary data.</text>
</comment>
<organism evidence="2 3">
    <name type="scientific">Candidatus Methanofastidiosum methylothiophilum</name>
    <dbReference type="NCBI Taxonomy" id="1705564"/>
    <lineage>
        <taxon>Archaea</taxon>
        <taxon>Methanobacteriati</taxon>
        <taxon>Methanobacteriota</taxon>
        <taxon>Stenosarchaea group</taxon>
        <taxon>Candidatus Methanofastidiosia</taxon>
        <taxon>Candidatus Methanofastidiosales</taxon>
        <taxon>Candidatus Methanofastidiosaceae</taxon>
        <taxon>Candidatus Methanofastidiosum</taxon>
    </lineage>
</organism>
<dbReference type="PANTHER" id="PTHR43094:SF1">
    <property type="entry name" value="AMINOTRANSFERASE CLASS-III"/>
    <property type="match status" value="1"/>
</dbReference>
<dbReference type="SUPFAM" id="SSF53383">
    <property type="entry name" value="PLP-dependent transferases"/>
    <property type="match status" value="1"/>
</dbReference>
<evidence type="ECO:0000313" key="2">
    <source>
        <dbReference type="EMBL" id="KYC53103.1"/>
    </source>
</evidence>
<dbReference type="AlphaFoldDB" id="A0A150J768"/>